<reference evidence="4 5" key="1">
    <citation type="submission" date="2016-02" db="EMBL/GenBank/DDBJ databases">
        <title>Draft genome sequence of the strain BR 10247T Bradyrhizobium neotropicale isolated from nodules of Centrolobium paraense.</title>
        <authorList>
            <person name="Simoes-Araujo J.L."/>
            <person name="Barauna A.C."/>
            <person name="Silva K."/>
            <person name="Zilli J.E."/>
        </authorList>
    </citation>
    <scope>NUCLEOTIDE SEQUENCE [LARGE SCALE GENOMIC DNA]</scope>
    <source>
        <strain evidence="4 5">BR 10247</strain>
    </source>
</reference>
<dbReference type="Pfam" id="PF00581">
    <property type="entry name" value="Rhodanese"/>
    <property type="match status" value="2"/>
</dbReference>
<dbReference type="RefSeq" id="WP_063679161.1">
    <property type="nucleotide sequence ID" value="NZ_LSEF01000059.1"/>
</dbReference>
<evidence type="ECO:0000313" key="4">
    <source>
        <dbReference type="EMBL" id="OAF15889.1"/>
    </source>
</evidence>
<evidence type="ECO:0000256" key="1">
    <source>
        <dbReference type="ARBA" id="ARBA00022679"/>
    </source>
</evidence>
<dbReference type="InterPro" id="IPR045078">
    <property type="entry name" value="TST/MPST-like"/>
</dbReference>
<dbReference type="PROSITE" id="PS00380">
    <property type="entry name" value="RHODANESE_1"/>
    <property type="match status" value="1"/>
</dbReference>
<keyword evidence="5" id="KW-1185">Reference proteome</keyword>
<feature type="domain" description="Rhodanese" evidence="3">
    <location>
        <begin position="202"/>
        <end position="288"/>
    </location>
</feature>
<evidence type="ECO:0000313" key="5">
    <source>
        <dbReference type="Proteomes" id="UP000077173"/>
    </source>
</evidence>
<proteinExistence type="predicted"/>
<dbReference type="InterPro" id="IPR001307">
    <property type="entry name" value="Thiosulphate_STrfase_CS"/>
</dbReference>
<keyword evidence="1 4" id="KW-0808">Transferase</keyword>
<dbReference type="Gene3D" id="3.40.250.10">
    <property type="entry name" value="Rhodanese-like domain"/>
    <property type="match status" value="2"/>
</dbReference>
<dbReference type="PANTHER" id="PTHR11364:SF27">
    <property type="entry name" value="SULFURTRANSFERASE"/>
    <property type="match status" value="1"/>
</dbReference>
<dbReference type="SUPFAM" id="SSF52821">
    <property type="entry name" value="Rhodanese/Cell cycle control phosphatase"/>
    <property type="match status" value="2"/>
</dbReference>
<dbReference type="CDD" id="cd01449">
    <property type="entry name" value="TST_Repeat_2"/>
    <property type="match status" value="1"/>
</dbReference>
<name>A0A176Z597_9BRAD</name>
<feature type="domain" description="Rhodanese" evidence="3">
    <location>
        <begin position="36"/>
        <end position="144"/>
    </location>
</feature>
<dbReference type="CDD" id="cd01448">
    <property type="entry name" value="TST_Repeat_1"/>
    <property type="match status" value="1"/>
</dbReference>
<keyword evidence="2" id="KW-0677">Repeat</keyword>
<protein>
    <submittedName>
        <fullName evidence="4">Thiosulfate sulfurtransferase</fullName>
    </submittedName>
</protein>
<dbReference type="PANTHER" id="PTHR11364">
    <property type="entry name" value="THIOSULFATE SULFERTANSFERASE"/>
    <property type="match status" value="1"/>
</dbReference>
<comment type="caution">
    <text evidence="4">The sequence shown here is derived from an EMBL/GenBank/DDBJ whole genome shotgun (WGS) entry which is preliminary data.</text>
</comment>
<gene>
    <name evidence="4" type="ORF">AXW67_13770</name>
</gene>
<dbReference type="EMBL" id="LSEF01000059">
    <property type="protein sequence ID" value="OAF15889.1"/>
    <property type="molecule type" value="Genomic_DNA"/>
</dbReference>
<dbReference type="InterPro" id="IPR036873">
    <property type="entry name" value="Rhodanese-like_dom_sf"/>
</dbReference>
<evidence type="ECO:0000259" key="3">
    <source>
        <dbReference type="PROSITE" id="PS50206"/>
    </source>
</evidence>
<dbReference type="InterPro" id="IPR001763">
    <property type="entry name" value="Rhodanese-like_dom"/>
</dbReference>
<accession>A0A176Z597</accession>
<organism evidence="4 5">
    <name type="scientific">Bradyrhizobium neotropicale</name>
    <dbReference type="NCBI Taxonomy" id="1497615"/>
    <lineage>
        <taxon>Bacteria</taxon>
        <taxon>Pseudomonadati</taxon>
        <taxon>Pseudomonadota</taxon>
        <taxon>Alphaproteobacteria</taxon>
        <taxon>Hyphomicrobiales</taxon>
        <taxon>Nitrobacteraceae</taxon>
        <taxon>Bradyrhizobium</taxon>
    </lineage>
</organism>
<sequence length="290" mass="30936">MTQPASLITTEQLAAMLGAPDLRIYDCTTYNEPVPQGSDVPYIAVSGDKTFAAGHIPGADFLDLQGEFSDTSVRPFFMMPMTAQLEAAFGRHGLDASKTIVLYSIGTMMWATRFWWMLRSLGVDAHVLDGGFDKWKAEGRAIETGAPKGYPASSLKAAPRAGFFVDKSAVMAGIGDPATVIVNALGPQFHRGLEPSRYGRPGRVPGSVNVPAATLVNSADKTLTTLADAEAKFAAQGVTRDKTVVCYCGGGISATIDLFLLTQLGYDKLTLYDGSMGEWARDPALPIETD</sequence>
<evidence type="ECO:0000256" key="2">
    <source>
        <dbReference type="ARBA" id="ARBA00022737"/>
    </source>
</evidence>
<dbReference type="PROSITE" id="PS50206">
    <property type="entry name" value="RHODANESE_3"/>
    <property type="match status" value="2"/>
</dbReference>
<dbReference type="Proteomes" id="UP000077173">
    <property type="component" value="Unassembled WGS sequence"/>
</dbReference>
<dbReference type="SMART" id="SM00450">
    <property type="entry name" value="RHOD"/>
    <property type="match status" value="2"/>
</dbReference>
<dbReference type="GO" id="GO:0004792">
    <property type="term" value="F:thiosulfate-cyanide sulfurtransferase activity"/>
    <property type="evidence" value="ECO:0007669"/>
    <property type="project" value="InterPro"/>
</dbReference>
<dbReference type="AlphaFoldDB" id="A0A176Z597"/>